<dbReference type="Proteomes" id="UP000828390">
    <property type="component" value="Unassembled WGS sequence"/>
</dbReference>
<keyword evidence="2" id="KW-1185">Reference proteome</keyword>
<comment type="caution">
    <text evidence="1">The sequence shown here is derived from an EMBL/GenBank/DDBJ whole genome shotgun (WGS) entry which is preliminary data.</text>
</comment>
<proteinExistence type="predicted"/>
<reference evidence="1" key="1">
    <citation type="journal article" date="2019" name="bioRxiv">
        <title>The Genome of the Zebra Mussel, Dreissena polymorpha: A Resource for Invasive Species Research.</title>
        <authorList>
            <person name="McCartney M.A."/>
            <person name="Auch B."/>
            <person name="Kono T."/>
            <person name="Mallez S."/>
            <person name="Zhang Y."/>
            <person name="Obille A."/>
            <person name="Becker A."/>
            <person name="Abrahante J.E."/>
            <person name="Garbe J."/>
            <person name="Badalamenti J.P."/>
            <person name="Herman A."/>
            <person name="Mangelson H."/>
            <person name="Liachko I."/>
            <person name="Sullivan S."/>
            <person name="Sone E.D."/>
            <person name="Koren S."/>
            <person name="Silverstein K.A.T."/>
            <person name="Beckman K.B."/>
            <person name="Gohl D.M."/>
        </authorList>
    </citation>
    <scope>NUCLEOTIDE SEQUENCE</scope>
    <source>
        <strain evidence="1">Duluth1</strain>
        <tissue evidence="1">Whole animal</tissue>
    </source>
</reference>
<gene>
    <name evidence="1" type="ORF">DPMN_143387</name>
</gene>
<evidence type="ECO:0000313" key="2">
    <source>
        <dbReference type="Proteomes" id="UP000828390"/>
    </source>
</evidence>
<protein>
    <submittedName>
        <fullName evidence="1">Uncharacterized protein</fullName>
    </submittedName>
</protein>
<evidence type="ECO:0000313" key="1">
    <source>
        <dbReference type="EMBL" id="KAH3814873.1"/>
    </source>
</evidence>
<sequence>MELLVSVDIKQTGHDKEPFLTGLDFLPDGRLVAVDNEKNIYIIMDDRLKRL</sequence>
<organism evidence="1 2">
    <name type="scientific">Dreissena polymorpha</name>
    <name type="common">Zebra mussel</name>
    <name type="synonym">Mytilus polymorpha</name>
    <dbReference type="NCBI Taxonomy" id="45954"/>
    <lineage>
        <taxon>Eukaryota</taxon>
        <taxon>Metazoa</taxon>
        <taxon>Spiralia</taxon>
        <taxon>Lophotrochozoa</taxon>
        <taxon>Mollusca</taxon>
        <taxon>Bivalvia</taxon>
        <taxon>Autobranchia</taxon>
        <taxon>Heteroconchia</taxon>
        <taxon>Euheterodonta</taxon>
        <taxon>Imparidentia</taxon>
        <taxon>Neoheterodontei</taxon>
        <taxon>Myida</taxon>
        <taxon>Dreissenoidea</taxon>
        <taxon>Dreissenidae</taxon>
        <taxon>Dreissena</taxon>
    </lineage>
</organism>
<reference evidence="1" key="2">
    <citation type="submission" date="2020-11" db="EMBL/GenBank/DDBJ databases">
        <authorList>
            <person name="McCartney M.A."/>
            <person name="Auch B."/>
            <person name="Kono T."/>
            <person name="Mallez S."/>
            <person name="Becker A."/>
            <person name="Gohl D.M."/>
            <person name="Silverstein K.A.T."/>
            <person name="Koren S."/>
            <person name="Bechman K.B."/>
            <person name="Herman A."/>
            <person name="Abrahante J.E."/>
            <person name="Garbe J."/>
        </authorList>
    </citation>
    <scope>NUCLEOTIDE SEQUENCE</scope>
    <source>
        <strain evidence="1">Duluth1</strain>
        <tissue evidence="1">Whole animal</tissue>
    </source>
</reference>
<dbReference type="EMBL" id="JAIWYP010000006">
    <property type="protein sequence ID" value="KAH3814873.1"/>
    <property type="molecule type" value="Genomic_DNA"/>
</dbReference>
<name>A0A9D4GG97_DREPO</name>
<accession>A0A9D4GG97</accession>
<dbReference type="AlphaFoldDB" id="A0A9D4GG97"/>